<keyword evidence="3" id="KW-0547">Nucleotide-binding</keyword>
<dbReference type="InterPro" id="IPR027417">
    <property type="entry name" value="P-loop_NTPase"/>
</dbReference>
<dbReference type="SMART" id="SM00487">
    <property type="entry name" value="DEXDc"/>
    <property type="match status" value="1"/>
</dbReference>
<keyword evidence="4" id="KW-1185">Reference proteome</keyword>
<dbReference type="InterPro" id="IPR014001">
    <property type="entry name" value="Helicase_ATP-bd"/>
</dbReference>
<evidence type="ECO:0000256" key="1">
    <source>
        <dbReference type="SAM" id="MobiDB-lite"/>
    </source>
</evidence>
<keyword evidence="3" id="KW-0347">Helicase</keyword>
<dbReference type="SUPFAM" id="SSF52540">
    <property type="entry name" value="P-loop containing nucleoside triphosphate hydrolases"/>
    <property type="match status" value="2"/>
</dbReference>
<name>A0ABP8VTW9_9ACTN</name>
<dbReference type="GO" id="GO:0004386">
    <property type="term" value="F:helicase activity"/>
    <property type="evidence" value="ECO:0007669"/>
    <property type="project" value="UniProtKB-KW"/>
</dbReference>
<dbReference type="PROSITE" id="PS51192">
    <property type="entry name" value="HELICASE_ATP_BIND_1"/>
    <property type="match status" value="1"/>
</dbReference>
<reference evidence="4" key="1">
    <citation type="journal article" date="2019" name="Int. J. Syst. Evol. Microbiol.">
        <title>The Global Catalogue of Microorganisms (GCM) 10K type strain sequencing project: providing services to taxonomists for standard genome sequencing and annotation.</title>
        <authorList>
            <consortium name="The Broad Institute Genomics Platform"/>
            <consortium name="The Broad Institute Genome Sequencing Center for Infectious Disease"/>
            <person name="Wu L."/>
            <person name="Ma J."/>
        </authorList>
    </citation>
    <scope>NUCLEOTIDE SEQUENCE [LARGE SCALE GENOMIC DNA]</scope>
    <source>
        <strain evidence="4">JCM 18127</strain>
    </source>
</reference>
<organism evidence="3 4">
    <name type="scientific">Nocardioides nanhaiensis</name>
    <dbReference type="NCBI Taxonomy" id="1476871"/>
    <lineage>
        <taxon>Bacteria</taxon>
        <taxon>Bacillati</taxon>
        <taxon>Actinomycetota</taxon>
        <taxon>Actinomycetes</taxon>
        <taxon>Propionibacteriales</taxon>
        <taxon>Nocardioidaceae</taxon>
        <taxon>Nocardioides</taxon>
    </lineage>
</organism>
<feature type="domain" description="Helicase ATP-binding" evidence="2">
    <location>
        <begin position="85"/>
        <end position="214"/>
    </location>
</feature>
<sequence length="543" mass="58731">MLDVPYGTQVDGADWHPAVRTHLHVGRALPAHLAPYAPGPHTLGRFVERTLNPDDQTPGAGQHAAPRETLEPRRLQFEAADAIAARAQAGGRQFLLADEPGVGKTVSAVLGAIAVGDLRGARRVLVVADRPAAITIGHWCRTISGLGDGGLQWVVITWDRLEKVVDHAWDVIIADEAHALRRTTTKRWRLWARISGHGKPHDQAPFVIATTATPGHTPLELPYLAPAYAQAHEEPMREWTSAAQPAATFATALERHGVGVEHGRHGATWTADPVRRATDLARVRGWLADQEPPAMLHRAAPWGPVPISGMPVTLTPVERTAYEAEWGEFCREMDLARRGRNTAKGRAALLRFRQKAGLIRVDSTVDWIAQQVAAERQVACSVEFVATAADPISERLREAGIEVAAIYGRDRFDPEAERLRFQTGAARVCVFTTVASISLHAGETLPGGARASTEPRVGVFHQARFSGIAGRQVTGRTHRDHQVSPWHVAYAEGTVEEQVGRVMVERIAAASDTVGGDTSGLTDVAALLGADWLPPTSLVEDVA</sequence>
<dbReference type="Gene3D" id="3.40.50.300">
    <property type="entry name" value="P-loop containing nucleotide triphosphate hydrolases"/>
    <property type="match status" value="1"/>
</dbReference>
<proteinExistence type="predicted"/>
<protein>
    <submittedName>
        <fullName evidence="3">Helicase</fullName>
    </submittedName>
</protein>
<dbReference type="EMBL" id="BAABIM010000001">
    <property type="protein sequence ID" value="GAA4671922.1"/>
    <property type="molecule type" value="Genomic_DNA"/>
</dbReference>
<evidence type="ECO:0000259" key="2">
    <source>
        <dbReference type="PROSITE" id="PS51192"/>
    </source>
</evidence>
<comment type="caution">
    <text evidence="3">The sequence shown here is derived from an EMBL/GenBank/DDBJ whole genome shotgun (WGS) entry which is preliminary data.</text>
</comment>
<feature type="region of interest" description="Disordered" evidence="1">
    <location>
        <begin position="49"/>
        <end position="69"/>
    </location>
</feature>
<keyword evidence="3" id="KW-0067">ATP-binding</keyword>
<evidence type="ECO:0000313" key="3">
    <source>
        <dbReference type="EMBL" id="GAA4671922.1"/>
    </source>
</evidence>
<accession>A0ABP8VTW9</accession>
<keyword evidence="3" id="KW-0378">Hydrolase</keyword>
<evidence type="ECO:0000313" key="4">
    <source>
        <dbReference type="Proteomes" id="UP001500621"/>
    </source>
</evidence>
<dbReference type="Proteomes" id="UP001500621">
    <property type="component" value="Unassembled WGS sequence"/>
</dbReference>
<gene>
    <name evidence="3" type="ORF">GCM10023226_05720</name>
</gene>